<dbReference type="AlphaFoldDB" id="A0A9K3PSH3"/>
<evidence type="ECO:0000313" key="2">
    <source>
        <dbReference type="Proteomes" id="UP000693970"/>
    </source>
</evidence>
<sequence length="143" mass="16456">MPENFKDRSTAIPKVSKAWMLCEDEFRKYFQDHPIAIGIQKVSQLFAASGWSARTTLREMISQEFQRSLDCHPKGIPSMLCQDEFRNYFQDGPIAIGVPKIFKLFDANGWSAGTTLREMNESQRISKIVRLPSQSYHIHFVPS</sequence>
<organism evidence="1 2">
    <name type="scientific">Nitzschia inconspicua</name>
    <dbReference type="NCBI Taxonomy" id="303405"/>
    <lineage>
        <taxon>Eukaryota</taxon>
        <taxon>Sar</taxon>
        <taxon>Stramenopiles</taxon>
        <taxon>Ochrophyta</taxon>
        <taxon>Bacillariophyta</taxon>
        <taxon>Bacillariophyceae</taxon>
        <taxon>Bacillariophycidae</taxon>
        <taxon>Bacillariales</taxon>
        <taxon>Bacillariaceae</taxon>
        <taxon>Nitzschia</taxon>
    </lineage>
</organism>
<comment type="caution">
    <text evidence="1">The sequence shown here is derived from an EMBL/GenBank/DDBJ whole genome shotgun (WGS) entry which is preliminary data.</text>
</comment>
<reference evidence="1" key="1">
    <citation type="journal article" date="2021" name="Sci. Rep.">
        <title>Diploid genomic architecture of Nitzschia inconspicua, an elite biomass production diatom.</title>
        <authorList>
            <person name="Oliver A."/>
            <person name="Podell S."/>
            <person name="Pinowska A."/>
            <person name="Traller J.C."/>
            <person name="Smith S.R."/>
            <person name="McClure R."/>
            <person name="Beliaev A."/>
            <person name="Bohutskyi P."/>
            <person name="Hill E.A."/>
            <person name="Rabines A."/>
            <person name="Zheng H."/>
            <person name="Allen L.Z."/>
            <person name="Kuo A."/>
            <person name="Grigoriev I.V."/>
            <person name="Allen A.E."/>
            <person name="Hazlebeck D."/>
            <person name="Allen E.E."/>
        </authorList>
    </citation>
    <scope>NUCLEOTIDE SEQUENCE</scope>
    <source>
        <strain evidence="1">Hildebrandi</strain>
    </source>
</reference>
<protein>
    <submittedName>
        <fullName evidence="1">Uncharacterized protein</fullName>
    </submittedName>
</protein>
<dbReference type="EMBL" id="JAGRRH010000015">
    <property type="protein sequence ID" value="KAG7357688.1"/>
    <property type="molecule type" value="Genomic_DNA"/>
</dbReference>
<gene>
    <name evidence="1" type="ORF">IV203_002376</name>
</gene>
<accession>A0A9K3PSH3</accession>
<reference evidence="1" key="2">
    <citation type="submission" date="2021-04" db="EMBL/GenBank/DDBJ databases">
        <authorList>
            <person name="Podell S."/>
        </authorList>
    </citation>
    <scope>NUCLEOTIDE SEQUENCE</scope>
    <source>
        <strain evidence="1">Hildebrandi</strain>
    </source>
</reference>
<keyword evidence="2" id="KW-1185">Reference proteome</keyword>
<evidence type="ECO:0000313" key="1">
    <source>
        <dbReference type="EMBL" id="KAG7357688.1"/>
    </source>
</evidence>
<dbReference type="Proteomes" id="UP000693970">
    <property type="component" value="Unassembled WGS sequence"/>
</dbReference>
<name>A0A9K3PSH3_9STRA</name>
<proteinExistence type="predicted"/>